<organism evidence="1">
    <name type="scientific">Siphoviridae sp. ctCIv11</name>
    <dbReference type="NCBI Taxonomy" id="2827806"/>
    <lineage>
        <taxon>Viruses</taxon>
        <taxon>Duplodnaviria</taxon>
        <taxon>Heunggongvirae</taxon>
        <taxon>Uroviricota</taxon>
        <taxon>Caudoviricetes</taxon>
    </lineage>
</organism>
<reference evidence="1" key="1">
    <citation type="journal article" date="2021" name="Proc. Natl. Acad. Sci. U.S.A.">
        <title>A Catalog of Tens of Thousands of Viruses from Human Metagenomes Reveals Hidden Associations with Chronic Diseases.</title>
        <authorList>
            <person name="Tisza M.J."/>
            <person name="Buck C.B."/>
        </authorList>
    </citation>
    <scope>NUCLEOTIDE SEQUENCE</scope>
    <source>
        <strain evidence="1">CtCIv11</strain>
    </source>
</reference>
<proteinExistence type="predicted"/>
<dbReference type="EMBL" id="BK032513">
    <property type="protein sequence ID" value="DAF44926.1"/>
    <property type="molecule type" value="Genomic_DNA"/>
</dbReference>
<accession>A0A8S5S1R1</accession>
<evidence type="ECO:0000313" key="1">
    <source>
        <dbReference type="EMBL" id="DAF44926.1"/>
    </source>
</evidence>
<protein>
    <submittedName>
        <fullName evidence="1">Uncharacterized protein</fullName>
    </submittedName>
</protein>
<name>A0A8S5S1R1_9CAUD</name>
<sequence>MNIHSISKEKRNVIVELDANDLVIICNALYAQLRENKGKENFLQLYSDAMMARDLCQYGHVDNFCLRNIVKCRNDIGKGLDGVLSDDDIDTFNSYLEGNDIPTAFGNTDWRSIYNKIVGYRRSEKLKQWMENKAD</sequence>